<name>A0A4P8WIN0_9EURY</name>
<feature type="compositionally biased region" description="Low complexity" evidence="1">
    <location>
        <begin position="233"/>
        <end position="245"/>
    </location>
</feature>
<dbReference type="Pfam" id="PF20127">
    <property type="entry name" value="DUF6517"/>
    <property type="match status" value="1"/>
</dbReference>
<dbReference type="GeneID" id="40266294"/>
<dbReference type="EMBL" id="CP040330">
    <property type="protein sequence ID" value="QCS43308.1"/>
    <property type="molecule type" value="Genomic_DNA"/>
</dbReference>
<sequence>MNRRTVLAGVGATGLAGLSGCLGLIGMDEHESSPAGVEADARSATGYDQIGIEEVVVEREVGPLSEEISVTNYKTTHEKAVDMGPLGRQRGAVFIVLTTPQVSLLGREFNPVEEMSATELMELVASNYDGLGDVSPDEEFSVSLLEEETTRSRFTGEAQFDGADVDVDVHVSEAVEAGEDLLVSIGVYPRQLRGQEEDRIVSLMESVTTDVDEDASSGDSGSDGDGGNESSDDSGSGNETNSSDGNESDGDDGILN</sequence>
<dbReference type="KEGG" id="nvr:FEJ81_13435"/>
<dbReference type="RefSeq" id="WP_138245771.1">
    <property type="nucleotide sequence ID" value="NZ_CP040330.1"/>
</dbReference>
<dbReference type="Proteomes" id="UP000302218">
    <property type="component" value="Chromosome"/>
</dbReference>
<dbReference type="PROSITE" id="PS51257">
    <property type="entry name" value="PROKAR_LIPOPROTEIN"/>
    <property type="match status" value="1"/>
</dbReference>
<dbReference type="AlphaFoldDB" id="A0A4P8WIN0"/>
<evidence type="ECO:0000313" key="2">
    <source>
        <dbReference type="EMBL" id="QCS43308.1"/>
    </source>
</evidence>
<proteinExistence type="predicted"/>
<evidence type="ECO:0000256" key="1">
    <source>
        <dbReference type="SAM" id="MobiDB-lite"/>
    </source>
</evidence>
<protein>
    <submittedName>
        <fullName evidence="2">Uncharacterized protein</fullName>
    </submittedName>
</protein>
<reference evidence="3" key="1">
    <citation type="submission" date="2019-05" db="EMBL/GenBank/DDBJ databases">
        <title>Genome sequence and methylation pattern of the halophilic Archaeon Natrinema versiforme BOL5-4.</title>
        <authorList>
            <person name="DasSarma P."/>
            <person name="Anton B.P."/>
            <person name="DasSarma S.L."/>
            <person name="Martinez F.L."/>
            <person name="Guzman D."/>
            <person name="Roberts R.J."/>
            <person name="DasSarma S."/>
        </authorList>
    </citation>
    <scope>NUCLEOTIDE SEQUENCE [LARGE SCALE GENOMIC DNA]</scope>
    <source>
        <strain evidence="3">BOL5-4</strain>
    </source>
</reference>
<dbReference type="InterPro" id="IPR045396">
    <property type="entry name" value="DUF6517"/>
</dbReference>
<feature type="compositionally biased region" description="Acidic residues" evidence="1">
    <location>
        <begin position="246"/>
        <end position="256"/>
    </location>
</feature>
<organism evidence="2 3">
    <name type="scientific">Natrinema versiforme</name>
    <dbReference type="NCBI Taxonomy" id="88724"/>
    <lineage>
        <taxon>Archaea</taxon>
        <taxon>Methanobacteriati</taxon>
        <taxon>Methanobacteriota</taxon>
        <taxon>Stenosarchaea group</taxon>
        <taxon>Halobacteria</taxon>
        <taxon>Halobacteriales</taxon>
        <taxon>Natrialbaceae</taxon>
        <taxon>Natrinema</taxon>
    </lineage>
</organism>
<dbReference type="OrthoDB" id="205286at2157"/>
<evidence type="ECO:0000313" key="3">
    <source>
        <dbReference type="Proteomes" id="UP000302218"/>
    </source>
</evidence>
<feature type="region of interest" description="Disordered" evidence="1">
    <location>
        <begin position="205"/>
        <end position="256"/>
    </location>
</feature>
<accession>A0A4P8WIN0</accession>
<gene>
    <name evidence="2" type="ORF">FEJ81_13435</name>
</gene>